<feature type="transmembrane region" description="Helical" evidence="8">
    <location>
        <begin position="159"/>
        <end position="175"/>
    </location>
</feature>
<dbReference type="FunFam" id="3.10.130.10:FF:000002">
    <property type="entry name" value="Inactive ribonuclease-like protein 10"/>
    <property type="match status" value="1"/>
</dbReference>
<dbReference type="InterPro" id="IPR023412">
    <property type="entry name" value="RNaseA_domain"/>
</dbReference>
<reference evidence="10 11" key="1">
    <citation type="submission" date="2019-01" db="EMBL/GenBank/DDBJ databases">
        <authorList>
            <person name="Alioto T."/>
            <person name="Alioto T."/>
        </authorList>
    </citation>
    <scope>NUCLEOTIDE SEQUENCE [LARGE SCALE GENOMIC DNA]</scope>
</reference>
<feature type="transmembrane region" description="Helical" evidence="8">
    <location>
        <begin position="27"/>
        <end position="45"/>
    </location>
</feature>
<evidence type="ECO:0000256" key="1">
    <source>
        <dbReference type="ARBA" id="ARBA00004613"/>
    </source>
</evidence>
<keyword evidence="8" id="KW-0812">Transmembrane</keyword>
<dbReference type="Proteomes" id="UP000386466">
    <property type="component" value="Unassembled WGS sequence"/>
</dbReference>
<gene>
    <name evidence="10" type="ORF">LYPA_23C019953</name>
</gene>
<evidence type="ECO:0000256" key="4">
    <source>
        <dbReference type="ARBA" id="ARBA00022525"/>
    </source>
</evidence>
<evidence type="ECO:0000256" key="5">
    <source>
        <dbReference type="ARBA" id="ARBA00022729"/>
    </source>
</evidence>
<evidence type="ECO:0000256" key="3">
    <source>
        <dbReference type="ARBA" id="ARBA00021355"/>
    </source>
</evidence>
<evidence type="ECO:0000313" key="10">
    <source>
        <dbReference type="EMBL" id="VFV32184.1"/>
    </source>
</evidence>
<evidence type="ECO:0000256" key="2">
    <source>
        <dbReference type="ARBA" id="ARBA00005600"/>
    </source>
</evidence>
<comment type="similarity">
    <text evidence="2">Belongs to the pancreatic ribonuclease family.</text>
</comment>
<evidence type="ECO:0000256" key="6">
    <source>
        <dbReference type="ARBA" id="ARBA00045197"/>
    </source>
</evidence>
<keyword evidence="8" id="KW-0472">Membrane</keyword>
<name>A0A485NIX8_LYNPA</name>
<accession>A0A485NIX8</accession>
<dbReference type="AlphaFoldDB" id="A0A485NIX8"/>
<keyword evidence="8" id="KW-1133">Transmembrane helix</keyword>
<keyword evidence="5" id="KW-0732">Signal</keyword>
<evidence type="ECO:0000259" key="9">
    <source>
        <dbReference type="SMART" id="SM00092"/>
    </source>
</evidence>
<evidence type="ECO:0000256" key="8">
    <source>
        <dbReference type="SAM" id="Phobius"/>
    </source>
</evidence>
<evidence type="ECO:0000313" key="11">
    <source>
        <dbReference type="Proteomes" id="UP000386466"/>
    </source>
</evidence>
<dbReference type="GO" id="GO:0050830">
    <property type="term" value="P:defense response to Gram-positive bacterium"/>
    <property type="evidence" value="ECO:0007669"/>
    <property type="project" value="TreeGrafter"/>
</dbReference>
<evidence type="ECO:0000256" key="7">
    <source>
        <dbReference type="ARBA" id="ARBA00083639"/>
    </source>
</evidence>
<proteinExistence type="inferred from homology"/>
<dbReference type="GO" id="GO:0003676">
    <property type="term" value="F:nucleic acid binding"/>
    <property type="evidence" value="ECO:0007669"/>
    <property type="project" value="InterPro"/>
</dbReference>
<dbReference type="SUPFAM" id="SSF54076">
    <property type="entry name" value="RNase A-like"/>
    <property type="match status" value="2"/>
</dbReference>
<dbReference type="InterPro" id="IPR036816">
    <property type="entry name" value="RNaseA-like_dom_sf"/>
</dbReference>
<dbReference type="Gene3D" id="3.10.130.10">
    <property type="entry name" value="Ribonuclease A-like domain"/>
    <property type="match status" value="2"/>
</dbReference>
<sequence length="355" mass="40139">MGLEESDHLLLCPVSSYSVGLTADVKGISPMMILMVIIYLMLLFWENEQNEEGEESTIEHLHVDYPQSDSLVRYCNHMVLQRVIRGPDNTCKKEHVFIHERPRNINSVCTSPKKMTCQNHSSTLCFQSLTKFKMTVCQLIGGTRYPACRREYPRSEMDSFFLLLLGLGLVLAGAPESIMEIINEEFSGEEMYYDVANRDQEKRTSEVLMNLTLLHKNTSASTSKDSLSSSLLTFRRLHYSFHGGDSPGNDKEYCNDVVVWRKVSEVNGSCRLSNNFIHGSMEVMHGVPKASSCKCGQNLGINCSRSPRLETTMCQLTMDKQFARCQYHSDTSLKKILAMLTGHSLMSWLVSGSKL</sequence>
<dbReference type="InterPro" id="IPR001427">
    <property type="entry name" value="RNaseA"/>
</dbReference>
<dbReference type="Pfam" id="PF00074">
    <property type="entry name" value="RnaseA"/>
    <property type="match status" value="2"/>
</dbReference>
<comment type="function">
    <text evidence="6">Secreted proximal epididymal protein required for post-testicular sperm maturation and male fertility. May be involved in sperm adhesion to the egg zona pellucida. Does not have ribonuclease activity.</text>
</comment>
<protein>
    <recommendedName>
        <fullName evidence="3">Inactive ribonuclease-like protein 10</fullName>
    </recommendedName>
    <alternativeName>
        <fullName evidence="7">Protein Train A</fullName>
    </alternativeName>
</protein>
<dbReference type="PANTHER" id="PTHR11437">
    <property type="entry name" value="RIBONUCLEASE"/>
    <property type="match status" value="1"/>
</dbReference>
<keyword evidence="11" id="KW-1185">Reference proteome</keyword>
<dbReference type="EMBL" id="CAAGRJ010016537">
    <property type="protein sequence ID" value="VFV32184.1"/>
    <property type="molecule type" value="Genomic_DNA"/>
</dbReference>
<feature type="domain" description="Ribonuclease A-domain" evidence="9">
    <location>
        <begin position="51"/>
        <end position="161"/>
    </location>
</feature>
<dbReference type="SMART" id="SM00092">
    <property type="entry name" value="RNAse_Pc"/>
    <property type="match status" value="1"/>
</dbReference>
<organism evidence="10 11">
    <name type="scientific">Lynx pardinus</name>
    <name type="common">Iberian lynx</name>
    <name type="synonym">Felis pardina</name>
    <dbReference type="NCBI Taxonomy" id="191816"/>
    <lineage>
        <taxon>Eukaryota</taxon>
        <taxon>Metazoa</taxon>
        <taxon>Chordata</taxon>
        <taxon>Craniata</taxon>
        <taxon>Vertebrata</taxon>
        <taxon>Euteleostomi</taxon>
        <taxon>Mammalia</taxon>
        <taxon>Eutheria</taxon>
        <taxon>Laurasiatheria</taxon>
        <taxon>Carnivora</taxon>
        <taxon>Feliformia</taxon>
        <taxon>Felidae</taxon>
        <taxon>Felinae</taxon>
        <taxon>Lynx</taxon>
    </lineage>
</organism>
<dbReference type="GO" id="GO:0004540">
    <property type="term" value="F:RNA nuclease activity"/>
    <property type="evidence" value="ECO:0007669"/>
    <property type="project" value="TreeGrafter"/>
</dbReference>
<keyword evidence="4" id="KW-0964">Secreted</keyword>
<dbReference type="GO" id="GO:0005576">
    <property type="term" value="C:extracellular region"/>
    <property type="evidence" value="ECO:0007669"/>
    <property type="project" value="UniProtKB-SubCell"/>
</dbReference>
<dbReference type="PANTHER" id="PTHR11437:SF20">
    <property type="entry name" value="INACTIVE RIBONUCLEASE-LIKE PROTEIN 12-RELATED"/>
    <property type="match status" value="1"/>
</dbReference>
<comment type="subcellular location">
    <subcellularLocation>
        <location evidence="1">Secreted</location>
    </subcellularLocation>
</comment>